<name>A0A2T7PCD4_POMCA</name>
<dbReference type="GO" id="GO:0016197">
    <property type="term" value="P:endosomal transport"/>
    <property type="evidence" value="ECO:0007669"/>
    <property type="project" value="InterPro"/>
</dbReference>
<evidence type="ECO:0008006" key="3">
    <source>
        <dbReference type="Google" id="ProtNLM"/>
    </source>
</evidence>
<reference evidence="1 2" key="1">
    <citation type="submission" date="2018-04" db="EMBL/GenBank/DDBJ databases">
        <title>The genome of golden apple snail Pomacea canaliculata provides insight into stress tolerance and invasive adaptation.</title>
        <authorList>
            <person name="Liu C."/>
            <person name="Liu B."/>
            <person name="Ren Y."/>
            <person name="Zhang Y."/>
            <person name="Wang H."/>
            <person name="Li S."/>
            <person name="Jiang F."/>
            <person name="Yin L."/>
            <person name="Zhang G."/>
            <person name="Qian W."/>
            <person name="Fan W."/>
        </authorList>
    </citation>
    <scope>NUCLEOTIDE SEQUENCE [LARGE SCALE GENOMIC DNA]</scope>
    <source>
        <strain evidence="1">SZHN2017</strain>
        <tissue evidence="1">Muscle</tissue>
    </source>
</reference>
<gene>
    <name evidence="1" type="ORF">C0Q70_10360</name>
</gene>
<dbReference type="GO" id="GO:0005829">
    <property type="term" value="C:cytosol"/>
    <property type="evidence" value="ECO:0007669"/>
    <property type="project" value="TreeGrafter"/>
</dbReference>
<dbReference type="PANTHER" id="PTHR16120">
    <property type="entry name" value="AP-5 COMPLEX SUBUNIT SIGMA-1"/>
    <property type="match status" value="1"/>
</dbReference>
<dbReference type="GO" id="GO:0005770">
    <property type="term" value="C:late endosome"/>
    <property type="evidence" value="ECO:0007669"/>
    <property type="project" value="TreeGrafter"/>
</dbReference>
<evidence type="ECO:0000313" key="2">
    <source>
        <dbReference type="Proteomes" id="UP000245119"/>
    </source>
</evidence>
<sequence length="207" mass="23445">MVFAFIISTLTGERPFVLFYQVYTEIAPTISSEPSDSQSETVGHLSRTRGCKSHIAGIAETVHSEYQFRRETKSITAEEDLARLTNDDTLPDFEMGHFTVPLSSLSSTFAASDSMFVTWMGAAFTGFTLVCEACENRLLAEHILRLIVRFLQEHVRVLNQPMEVASRVERVNEVLKRILRNGNLLFLNHRAVRQIEKELDSSMKTLS</sequence>
<dbReference type="GO" id="GO:0030119">
    <property type="term" value="C:AP-type membrane coat adaptor complex"/>
    <property type="evidence" value="ECO:0007669"/>
    <property type="project" value="InterPro"/>
</dbReference>
<keyword evidence="2" id="KW-1185">Reference proteome</keyword>
<dbReference type="GO" id="GO:0000724">
    <property type="term" value="P:double-strand break repair via homologous recombination"/>
    <property type="evidence" value="ECO:0007669"/>
    <property type="project" value="InterPro"/>
</dbReference>
<dbReference type="OrthoDB" id="370698at2759"/>
<dbReference type="OMA" id="RADCIEG"/>
<dbReference type="InterPro" id="IPR029392">
    <property type="entry name" value="AP-5_subunit_s1"/>
</dbReference>
<dbReference type="AlphaFoldDB" id="A0A2T7PCD4"/>
<proteinExistence type="predicted"/>
<dbReference type="GO" id="GO:0005764">
    <property type="term" value="C:lysosome"/>
    <property type="evidence" value="ECO:0007669"/>
    <property type="project" value="TreeGrafter"/>
</dbReference>
<dbReference type="STRING" id="400727.A0A2T7PCD4"/>
<comment type="caution">
    <text evidence="1">The sequence shown here is derived from an EMBL/GenBank/DDBJ whole genome shotgun (WGS) entry which is preliminary data.</text>
</comment>
<dbReference type="Proteomes" id="UP000245119">
    <property type="component" value="Linkage Group LG5"/>
</dbReference>
<protein>
    <recommendedName>
        <fullName evidence="3">AP complex mu/sigma subunit domain-containing protein</fullName>
    </recommendedName>
</protein>
<accession>A0A2T7PCD4</accession>
<dbReference type="PANTHER" id="PTHR16120:SF0">
    <property type="entry name" value="AP-5 COMPLEX SUBUNIT SIGMA-1"/>
    <property type="match status" value="1"/>
</dbReference>
<evidence type="ECO:0000313" key="1">
    <source>
        <dbReference type="EMBL" id="PVD31083.1"/>
    </source>
</evidence>
<dbReference type="EMBL" id="PZQS01000005">
    <property type="protein sequence ID" value="PVD31083.1"/>
    <property type="molecule type" value="Genomic_DNA"/>
</dbReference>
<organism evidence="1 2">
    <name type="scientific">Pomacea canaliculata</name>
    <name type="common">Golden apple snail</name>
    <dbReference type="NCBI Taxonomy" id="400727"/>
    <lineage>
        <taxon>Eukaryota</taxon>
        <taxon>Metazoa</taxon>
        <taxon>Spiralia</taxon>
        <taxon>Lophotrochozoa</taxon>
        <taxon>Mollusca</taxon>
        <taxon>Gastropoda</taxon>
        <taxon>Caenogastropoda</taxon>
        <taxon>Architaenioglossa</taxon>
        <taxon>Ampullarioidea</taxon>
        <taxon>Ampullariidae</taxon>
        <taxon>Pomacea</taxon>
    </lineage>
</organism>
<dbReference type="Pfam" id="PF15001">
    <property type="entry name" value="AP-5_subunit_s1"/>
    <property type="match status" value="1"/>
</dbReference>